<evidence type="ECO:0000256" key="2">
    <source>
        <dbReference type="ARBA" id="ARBA00008440"/>
    </source>
</evidence>
<accession>A0A314L3L4</accession>
<feature type="transmembrane region" description="Helical" evidence="3">
    <location>
        <begin position="12"/>
        <end position="36"/>
    </location>
</feature>
<comment type="subcellular location">
    <subcellularLocation>
        <location evidence="1">Cell membrane</location>
        <topology evidence="1">Multi-pass membrane protein</topology>
    </subcellularLocation>
</comment>
<organism evidence="5 6">
    <name type="scientific">Nicotiana attenuata</name>
    <name type="common">Coyote tobacco</name>
    <dbReference type="NCBI Taxonomy" id="49451"/>
    <lineage>
        <taxon>Eukaryota</taxon>
        <taxon>Viridiplantae</taxon>
        <taxon>Streptophyta</taxon>
        <taxon>Embryophyta</taxon>
        <taxon>Tracheophyta</taxon>
        <taxon>Spermatophyta</taxon>
        <taxon>Magnoliopsida</taxon>
        <taxon>eudicotyledons</taxon>
        <taxon>Gunneridae</taxon>
        <taxon>Pentapetalae</taxon>
        <taxon>asterids</taxon>
        <taxon>lamiids</taxon>
        <taxon>Solanales</taxon>
        <taxon>Solanaceae</taxon>
        <taxon>Nicotianoideae</taxon>
        <taxon>Nicotianeae</taxon>
        <taxon>Nicotiana</taxon>
    </lineage>
</organism>
<comment type="similarity">
    <text evidence="2">Belongs to the HAK/KUP transporter (TC 2.A.72.3) family.</text>
</comment>
<proteinExistence type="inferred from homology"/>
<sequence length="147" mass="16478">MFVFQRFGTDKVGYTFAPIICVWFSLIAGIGIYNFVKHDTSVVKAINPEYIIDFFKRYKKDAWISLGGVVLSITGTEAQFADVGHFTVQSIQISMYCVTYPALILACQASFLRKNADDVSDTFFKSIPHGIYWPMYVAAEFAAIIAS</sequence>
<dbReference type="Gramene" id="OIT36236">
    <property type="protein sequence ID" value="OIT36236"/>
    <property type="gene ID" value="A4A49_15692"/>
</dbReference>
<dbReference type="Pfam" id="PF02705">
    <property type="entry name" value="K_trans"/>
    <property type="match status" value="1"/>
</dbReference>
<keyword evidence="6" id="KW-1185">Reference proteome</keyword>
<evidence type="ECO:0000256" key="1">
    <source>
        <dbReference type="ARBA" id="ARBA00004651"/>
    </source>
</evidence>
<keyword evidence="3" id="KW-0812">Transmembrane</keyword>
<dbReference type="PANTHER" id="PTHR30540:SF125">
    <property type="entry name" value="POTASSIUM TRANSPORTER"/>
    <property type="match status" value="1"/>
</dbReference>
<dbReference type="STRING" id="49451.A0A314L3L4"/>
<dbReference type="GO" id="GO:0015079">
    <property type="term" value="F:potassium ion transmembrane transporter activity"/>
    <property type="evidence" value="ECO:0007669"/>
    <property type="project" value="InterPro"/>
</dbReference>
<evidence type="ECO:0000313" key="6">
    <source>
        <dbReference type="Proteomes" id="UP000187609"/>
    </source>
</evidence>
<evidence type="ECO:0000313" key="5">
    <source>
        <dbReference type="EMBL" id="OIT36236.1"/>
    </source>
</evidence>
<dbReference type="EMBL" id="MJEQ01000453">
    <property type="protein sequence ID" value="OIT36236.1"/>
    <property type="molecule type" value="Genomic_DNA"/>
</dbReference>
<dbReference type="Proteomes" id="UP000187609">
    <property type="component" value="Unassembled WGS sequence"/>
</dbReference>
<keyword evidence="3" id="KW-0472">Membrane</keyword>
<name>A0A314L3L4_NICAT</name>
<evidence type="ECO:0000256" key="3">
    <source>
        <dbReference type="SAM" id="Phobius"/>
    </source>
</evidence>
<protein>
    <submittedName>
        <fullName evidence="5">Potassium transporter 19</fullName>
    </submittedName>
</protein>
<dbReference type="InterPro" id="IPR003855">
    <property type="entry name" value="K+_transporter"/>
</dbReference>
<dbReference type="InterPro" id="IPR053951">
    <property type="entry name" value="K_trans_N"/>
</dbReference>
<evidence type="ECO:0000259" key="4">
    <source>
        <dbReference type="Pfam" id="PF02705"/>
    </source>
</evidence>
<reference evidence="5" key="1">
    <citation type="submission" date="2016-11" db="EMBL/GenBank/DDBJ databases">
        <title>The genome of Nicotiana attenuata.</title>
        <authorList>
            <person name="Xu S."/>
            <person name="Brockmoeller T."/>
            <person name="Gaquerel E."/>
            <person name="Navarro A."/>
            <person name="Kuhl H."/>
            <person name="Gase K."/>
            <person name="Ling Z."/>
            <person name="Zhou W."/>
            <person name="Kreitzer C."/>
            <person name="Stanke M."/>
            <person name="Tang H."/>
            <person name="Lyons E."/>
            <person name="Pandey P."/>
            <person name="Pandey S.P."/>
            <person name="Timmermann B."/>
            <person name="Baldwin I.T."/>
        </authorList>
    </citation>
    <scope>NUCLEOTIDE SEQUENCE [LARGE SCALE GENOMIC DNA]</scope>
    <source>
        <strain evidence="5">UT</strain>
    </source>
</reference>
<comment type="caution">
    <text evidence="5">The sequence shown here is derived from an EMBL/GenBank/DDBJ whole genome shotgun (WGS) entry which is preliminary data.</text>
</comment>
<dbReference type="PANTHER" id="PTHR30540">
    <property type="entry name" value="OSMOTIC STRESS POTASSIUM TRANSPORTER"/>
    <property type="match status" value="1"/>
</dbReference>
<dbReference type="AlphaFoldDB" id="A0A314L3L4"/>
<dbReference type="GO" id="GO:0005886">
    <property type="term" value="C:plasma membrane"/>
    <property type="evidence" value="ECO:0007669"/>
    <property type="project" value="UniProtKB-SubCell"/>
</dbReference>
<feature type="domain" description="K+ potassium transporter integral membrane" evidence="4">
    <location>
        <begin position="1"/>
        <end position="147"/>
    </location>
</feature>
<gene>
    <name evidence="5" type="primary">HAK19</name>
    <name evidence="5" type="ORF">A4A49_15692</name>
</gene>
<keyword evidence="3" id="KW-1133">Transmembrane helix</keyword>